<feature type="region of interest" description="Disordered" evidence="1">
    <location>
        <begin position="463"/>
        <end position="581"/>
    </location>
</feature>
<feature type="region of interest" description="Disordered" evidence="1">
    <location>
        <begin position="319"/>
        <end position="353"/>
    </location>
</feature>
<evidence type="ECO:0000313" key="3">
    <source>
        <dbReference type="Proteomes" id="UP001148018"/>
    </source>
</evidence>
<dbReference type="Proteomes" id="UP001148018">
    <property type="component" value="Unassembled WGS sequence"/>
</dbReference>
<feature type="region of interest" description="Disordered" evidence="1">
    <location>
        <begin position="160"/>
        <end position="192"/>
    </location>
</feature>
<gene>
    <name evidence="2" type="ORF">NHX12_019497</name>
</gene>
<comment type="caution">
    <text evidence="2">The sequence shown here is derived from an EMBL/GenBank/DDBJ whole genome shotgun (WGS) entry which is preliminary data.</text>
</comment>
<dbReference type="OrthoDB" id="9217007at2759"/>
<evidence type="ECO:0000256" key="1">
    <source>
        <dbReference type="SAM" id="MobiDB-lite"/>
    </source>
</evidence>
<organism evidence="2 3">
    <name type="scientific">Muraenolepis orangiensis</name>
    <name type="common">Patagonian moray cod</name>
    <dbReference type="NCBI Taxonomy" id="630683"/>
    <lineage>
        <taxon>Eukaryota</taxon>
        <taxon>Metazoa</taxon>
        <taxon>Chordata</taxon>
        <taxon>Craniata</taxon>
        <taxon>Vertebrata</taxon>
        <taxon>Euteleostomi</taxon>
        <taxon>Actinopterygii</taxon>
        <taxon>Neopterygii</taxon>
        <taxon>Teleostei</taxon>
        <taxon>Neoteleostei</taxon>
        <taxon>Acanthomorphata</taxon>
        <taxon>Zeiogadaria</taxon>
        <taxon>Gadariae</taxon>
        <taxon>Gadiformes</taxon>
        <taxon>Muraenolepidoidei</taxon>
        <taxon>Muraenolepididae</taxon>
        <taxon>Muraenolepis</taxon>
    </lineage>
</organism>
<keyword evidence="3" id="KW-1185">Reference proteome</keyword>
<feature type="compositionally biased region" description="Low complexity" evidence="1">
    <location>
        <begin position="160"/>
        <end position="183"/>
    </location>
</feature>
<name>A0A9Q0EYS2_9TELE</name>
<proteinExistence type="predicted"/>
<dbReference type="AlphaFoldDB" id="A0A9Q0EYS2"/>
<dbReference type="EMBL" id="JANIIK010000035">
    <property type="protein sequence ID" value="KAJ3613247.1"/>
    <property type="molecule type" value="Genomic_DNA"/>
</dbReference>
<feature type="compositionally biased region" description="Pro residues" evidence="1">
    <location>
        <begin position="332"/>
        <end position="350"/>
    </location>
</feature>
<feature type="region of interest" description="Disordered" evidence="1">
    <location>
        <begin position="108"/>
        <end position="135"/>
    </location>
</feature>
<reference evidence="2" key="1">
    <citation type="submission" date="2022-07" db="EMBL/GenBank/DDBJ databases">
        <title>Chromosome-level genome of Muraenolepis orangiensis.</title>
        <authorList>
            <person name="Kim J."/>
        </authorList>
    </citation>
    <scope>NUCLEOTIDE SEQUENCE</scope>
    <source>
        <strain evidence="2">KU_S4_2022</strain>
        <tissue evidence="2">Muscle</tissue>
    </source>
</reference>
<feature type="compositionally biased region" description="Polar residues" evidence="1">
    <location>
        <begin position="209"/>
        <end position="234"/>
    </location>
</feature>
<protein>
    <submittedName>
        <fullName evidence="2">Uncharacterized protein</fullName>
    </submittedName>
</protein>
<sequence length="606" mass="66799">MVHLCVSISDEGLRLESVLKESPRQPRDCKKKAIGMATSWNQHSRNAMASSRQDRGSCSSTASCPVFAAEGHQEDDPPLCRRSPHLLKTTLSSLNHWTPTSLNGSLASLQGSQTSPRWGALSAARGALPSRKGSLTGLQSSIAKLKGSILGLRRQSLGSLENSSSLSSSNEGSSSSNLRSGSSSEEDGSWDTNSWSSGVTCLLRNPAQQQSGDVLQVNSSSTGKGQVEQMSDSAGSEPENVYQNLTFSRPVVEPKGVRASQSTYSLLKKKTQSMFSSSNTPSVSPTALNLRRAENRLKFSQFLNEVTCRVLKSKEGCPQLSSTLRNGYRSQSPPPPSTPPPLLPPLPPIPTRATRARTIQPPQSLGMWRSPTTADLKMIHEEDSMDLVGSIHRWSKSLPSCRVLEPADVPRKVRGEGYSYPEHDLAQCTKIQTQPSTGRLYLETDIDRVRRLDELAVNGGLRTEMQERVTGKPGEGEEKEREKKRETLWEKSGRKADKADKGKEKRAKPKEILSESDRRKERETDKVAERPMEREKGAPGERERGREKQKKVVHDGYEPPPSPQTNPNGRRSPSPDLCWPEEFPSMSYRSAFLPRSAFTVSIIFLL</sequence>
<accession>A0A9Q0EYS2</accession>
<feature type="region of interest" description="Disordered" evidence="1">
    <location>
        <begin position="209"/>
        <end position="239"/>
    </location>
</feature>
<feature type="compositionally biased region" description="Basic and acidic residues" evidence="1">
    <location>
        <begin position="464"/>
        <end position="557"/>
    </location>
</feature>
<evidence type="ECO:0000313" key="2">
    <source>
        <dbReference type="EMBL" id="KAJ3613247.1"/>
    </source>
</evidence>